<feature type="compositionally biased region" description="Polar residues" evidence="1">
    <location>
        <begin position="22"/>
        <end position="36"/>
    </location>
</feature>
<dbReference type="AlphaFoldDB" id="A0A8H7N932"/>
<evidence type="ECO:0000313" key="2">
    <source>
        <dbReference type="EMBL" id="KAF9751340.1"/>
    </source>
</evidence>
<feature type="compositionally biased region" description="Basic and acidic residues" evidence="1">
    <location>
        <begin position="80"/>
        <end position="95"/>
    </location>
</feature>
<protein>
    <recommendedName>
        <fullName evidence="4">Transcription factor domain-containing protein</fullName>
    </recommendedName>
</protein>
<reference evidence="2" key="1">
    <citation type="submission" date="2020-10" db="EMBL/GenBank/DDBJ databases">
        <title>High-Quality Genome Resource of Clonostachys rosea strain S41 by Oxford Nanopore Long-Read Sequencing.</title>
        <authorList>
            <person name="Wang H."/>
        </authorList>
    </citation>
    <scope>NUCLEOTIDE SEQUENCE</scope>
    <source>
        <strain evidence="2">S41</strain>
    </source>
</reference>
<dbReference type="GO" id="GO:0042790">
    <property type="term" value="P:nucleolar large rRNA transcription by RNA polymerase I"/>
    <property type="evidence" value="ECO:0007669"/>
    <property type="project" value="TreeGrafter"/>
</dbReference>
<gene>
    <name evidence="2" type="ORF">IM811_013134</name>
</gene>
<evidence type="ECO:0000256" key="1">
    <source>
        <dbReference type="SAM" id="MobiDB-lite"/>
    </source>
</evidence>
<dbReference type="PANTHER" id="PTHR28244">
    <property type="entry name" value="RNA POLYMERASE I-SPECIFIC TRANSCRIPTION INITIATION FACTOR RRN11"/>
    <property type="match status" value="1"/>
</dbReference>
<name>A0A8H7N932_BIOOC</name>
<feature type="compositionally biased region" description="Basic and acidic residues" evidence="1">
    <location>
        <begin position="1"/>
        <end position="13"/>
    </location>
</feature>
<sequence length="397" mass="46011">MEKRKRSEIEPQRLRPAHLPSDSINPFSRSPGQLLQFSFVGLTDTDEDPSEKIPLFPHRGLDHGSSYRIESESDGEKDDEQGQRKKDPNKDPSQKERRFLNLLQATQQFIDQGQISRAARAYGLLLQMQPRGYTTDVRYYNLWAIGAEILMREGEKPPQSGDEASKRKRRWGSAANMDKVRAYFETLIQQHPYDHKRPRTICALDFWLALLSCEIYNTHTEQRIALEDADESIDEMEEEGEHGQPWDMEIGDPSELTDRVAEPMESSIPGREDRLAKRKDTIRLQALANMKDVAEKMDRLVQDRPYSKHDQFLRLRAMVSLYISDLILPVVPTPYLVMQRAEEERESEQITARRYLARLRDVGGELDSFSKSILEVENDRSENIQRPMFSSLPFRTG</sequence>
<proteinExistence type="predicted"/>
<dbReference type="PANTHER" id="PTHR28244:SF1">
    <property type="entry name" value="RNA POLYMERASE I-SPECIFIC TRANSCRIPTION INITIATION FACTOR RRN11"/>
    <property type="match status" value="1"/>
</dbReference>
<dbReference type="EMBL" id="JADCTT010000005">
    <property type="protein sequence ID" value="KAF9751340.1"/>
    <property type="molecule type" value="Genomic_DNA"/>
</dbReference>
<dbReference type="GO" id="GO:0070860">
    <property type="term" value="C:RNA polymerase I core factor complex"/>
    <property type="evidence" value="ECO:0007669"/>
    <property type="project" value="TreeGrafter"/>
</dbReference>
<feature type="region of interest" description="Disordered" evidence="1">
    <location>
        <begin position="1"/>
        <end position="95"/>
    </location>
</feature>
<dbReference type="InterPro" id="IPR053029">
    <property type="entry name" value="RNA_pol_I-specific_init_factor"/>
</dbReference>
<evidence type="ECO:0000313" key="3">
    <source>
        <dbReference type="Proteomes" id="UP000616885"/>
    </source>
</evidence>
<dbReference type="GO" id="GO:0017025">
    <property type="term" value="F:TBP-class protein binding"/>
    <property type="evidence" value="ECO:0007669"/>
    <property type="project" value="TreeGrafter"/>
</dbReference>
<dbReference type="GO" id="GO:0001164">
    <property type="term" value="F:RNA polymerase I core promoter sequence-specific DNA binding"/>
    <property type="evidence" value="ECO:0007669"/>
    <property type="project" value="TreeGrafter"/>
</dbReference>
<dbReference type="Proteomes" id="UP000616885">
    <property type="component" value="Unassembled WGS sequence"/>
</dbReference>
<comment type="caution">
    <text evidence="2">The sequence shown here is derived from an EMBL/GenBank/DDBJ whole genome shotgun (WGS) entry which is preliminary data.</text>
</comment>
<organism evidence="2 3">
    <name type="scientific">Bionectria ochroleuca</name>
    <name type="common">Gliocladium roseum</name>
    <dbReference type="NCBI Taxonomy" id="29856"/>
    <lineage>
        <taxon>Eukaryota</taxon>
        <taxon>Fungi</taxon>
        <taxon>Dikarya</taxon>
        <taxon>Ascomycota</taxon>
        <taxon>Pezizomycotina</taxon>
        <taxon>Sordariomycetes</taxon>
        <taxon>Hypocreomycetidae</taxon>
        <taxon>Hypocreales</taxon>
        <taxon>Bionectriaceae</taxon>
        <taxon>Clonostachys</taxon>
    </lineage>
</organism>
<evidence type="ECO:0008006" key="4">
    <source>
        <dbReference type="Google" id="ProtNLM"/>
    </source>
</evidence>
<accession>A0A8H7N932</accession>